<dbReference type="PANTHER" id="PTHR13322:SF2">
    <property type="entry name" value="INTEGRATOR COMPLEX SUBUNIT 7"/>
    <property type="match status" value="1"/>
</dbReference>
<dbReference type="Pfam" id="PF24436">
    <property type="entry name" value="INTS7_N"/>
    <property type="match status" value="1"/>
</dbReference>
<evidence type="ECO:0000313" key="3">
    <source>
        <dbReference type="Proteomes" id="UP000000305"/>
    </source>
</evidence>
<dbReference type="STRING" id="6669.E9HDR7"/>
<organism evidence="2 3">
    <name type="scientific">Daphnia pulex</name>
    <name type="common">Water flea</name>
    <dbReference type="NCBI Taxonomy" id="6669"/>
    <lineage>
        <taxon>Eukaryota</taxon>
        <taxon>Metazoa</taxon>
        <taxon>Ecdysozoa</taxon>
        <taxon>Arthropoda</taxon>
        <taxon>Crustacea</taxon>
        <taxon>Branchiopoda</taxon>
        <taxon>Diplostraca</taxon>
        <taxon>Cladocera</taxon>
        <taxon>Anomopoda</taxon>
        <taxon>Daphniidae</taxon>
        <taxon>Daphnia</taxon>
    </lineage>
</organism>
<proteinExistence type="predicted"/>
<feature type="domain" description="Integrator complex subunit 7 N-terminal" evidence="1">
    <location>
        <begin position="46"/>
        <end position="105"/>
    </location>
</feature>
<keyword evidence="3" id="KW-1185">Reference proteome</keyword>
<name>E9HDR7_DAPPU</name>
<dbReference type="InterPro" id="IPR056516">
    <property type="entry name" value="INTS7_N"/>
</dbReference>
<sequence>MNKGILSYPLNPAHLNFNKGNLIGNQCITAFTTVWTTHNAPQCSPVELEAAIYAASKFATQSRTFSVNMRSKIAEMIQDLATPVNTKLKLIPILQYMHHDAYTAAILPICGVWTTSNVDGLISLLLDQPYLELHRRTLDVLVTLAMAEASNYFFLQAAPD</sequence>
<evidence type="ECO:0000313" key="2">
    <source>
        <dbReference type="EMBL" id="EFX70122.1"/>
    </source>
</evidence>
<dbReference type="GO" id="GO:0016180">
    <property type="term" value="P:snRNA processing"/>
    <property type="evidence" value="ECO:0007669"/>
    <property type="project" value="InterPro"/>
</dbReference>
<dbReference type="PANTHER" id="PTHR13322">
    <property type="entry name" value="C1ORF73 PROTEIN"/>
    <property type="match status" value="1"/>
</dbReference>
<dbReference type="eggNOG" id="KOG1988">
    <property type="taxonomic scope" value="Eukaryota"/>
</dbReference>
<dbReference type="GO" id="GO:0032039">
    <property type="term" value="C:integrator complex"/>
    <property type="evidence" value="ECO:0007669"/>
    <property type="project" value="InterPro"/>
</dbReference>
<dbReference type="Proteomes" id="UP000000305">
    <property type="component" value="Unassembled WGS sequence"/>
</dbReference>
<dbReference type="InterPro" id="IPR033060">
    <property type="entry name" value="INTS7"/>
</dbReference>
<dbReference type="AlphaFoldDB" id="E9HDR7"/>
<dbReference type="EMBL" id="GL732625">
    <property type="protein sequence ID" value="EFX70122.1"/>
    <property type="molecule type" value="Genomic_DNA"/>
</dbReference>
<dbReference type="InParanoid" id="E9HDR7"/>
<dbReference type="OrthoDB" id="1921953at2759"/>
<dbReference type="HOGENOM" id="CLU_1653863_0_0_1"/>
<gene>
    <name evidence="2" type="ORF">DAPPUDRAFT_257524</name>
</gene>
<reference evidence="2 3" key="1">
    <citation type="journal article" date="2011" name="Science">
        <title>The ecoresponsive genome of Daphnia pulex.</title>
        <authorList>
            <person name="Colbourne J.K."/>
            <person name="Pfrender M.E."/>
            <person name="Gilbert D."/>
            <person name="Thomas W.K."/>
            <person name="Tucker A."/>
            <person name="Oakley T.H."/>
            <person name="Tokishita S."/>
            <person name="Aerts A."/>
            <person name="Arnold G.J."/>
            <person name="Basu M.K."/>
            <person name="Bauer D.J."/>
            <person name="Caceres C.E."/>
            <person name="Carmel L."/>
            <person name="Casola C."/>
            <person name="Choi J.H."/>
            <person name="Detter J.C."/>
            <person name="Dong Q."/>
            <person name="Dusheyko S."/>
            <person name="Eads B.D."/>
            <person name="Frohlich T."/>
            <person name="Geiler-Samerotte K.A."/>
            <person name="Gerlach D."/>
            <person name="Hatcher P."/>
            <person name="Jogdeo S."/>
            <person name="Krijgsveld J."/>
            <person name="Kriventseva E.V."/>
            <person name="Kultz D."/>
            <person name="Laforsch C."/>
            <person name="Lindquist E."/>
            <person name="Lopez J."/>
            <person name="Manak J.R."/>
            <person name="Muller J."/>
            <person name="Pangilinan J."/>
            <person name="Patwardhan R.P."/>
            <person name="Pitluck S."/>
            <person name="Pritham E.J."/>
            <person name="Rechtsteiner A."/>
            <person name="Rho M."/>
            <person name="Rogozin I.B."/>
            <person name="Sakarya O."/>
            <person name="Salamov A."/>
            <person name="Schaack S."/>
            <person name="Shapiro H."/>
            <person name="Shiga Y."/>
            <person name="Skalitzky C."/>
            <person name="Smith Z."/>
            <person name="Souvorov A."/>
            <person name="Sung W."/>
            <person name="Tang Z."/>
            <person name="Tsuchiya D."/>
            <person name="Tu H."/>
            <person name="Vos H."/>
            <person name="Wang M."/>
            <person name="Wolf Y.I."/>
            <person name="Yamagata H."/>
            <person name="Yamada T."/>
            <person name="Ye Y."/>
            <person name="Shaw J.R."/>
            <person name="Andrews J."/>
            <person name="Crease T.J."/>
            <person name="Tang H."/>
            <person name="Lucas S.M."/>
            <person name="Robertson H.M."/>
            <person name="Bork P."/>
            <person name="Koonin E.V."/>
            <person name="Zdobnov E.M."/>
            <person name="Grigoriev I.V."/>
            <person name="Lynch M."/>
            <person name="Boore J.L."/>
        </authorList>
    </citation>
    <scope>NUCLEOTIDE SEQUENCE [LARGE SCALE GENOMIC DNA]</scope>
</reference>
<dbReference type="KEGG" id="dpx:DAPPUDRAFT_257524"/>
<evidence type="ECO:0000259" key="1">
    <source>
        <dbReference type="Pfam" id="PF24436"/>
    </source>
</evidence>
<protein>
    <recommendedName>
        <fullName evidence="1">Integrator complex subunit 7 N-terminal domain-containing protein</fullName>
    </recommendedName>
</protein>
<accession>E9HDR7</accession>